<evidence type="ECO:0000259" key="1">
    <source>
        <dbReference type="Pfam" id="PF02872"/>
    </source>
</evidence>
<sequence length="256" mass="27628">MTLQCGASHAGVVADKAILGLLKGSNLVVGGHDHLHLRHDLPGGLYLHNGFKGELLNVVAVKLGGAGATLTSQDFPITASVAADSLLSTLVKAQEQKHLTTEDKAVIGHLTRSYSVQEAAQWAVESVKQATGADVVAINHTSFGRGFRPGPVSRRDFNEFLRFDNKLVRITLDAAMLRGLLKLANQHRATRFEELTGDFVYTNAVQPEDGQQYTLVTVDFLALPQNQARYFGRDGLKFEPVGTLTSKAVLEAALSK</sequence>
<evidence type="ECO:0000313" key="2">
    <source>
        <dbReference type="EMBL" id="RJF75651.1"/>
    </source>
</evidence>
<dbReference type="AlphaFoldDB" id="A0A418VHN1"/>
<dbReference type="GO" id="GO:0009166">
    <property type="term" value="P:nucleotide catabolic process"/>
    <property type="evidence" value="ECO:0007669"/>
    <property type="project" value="InterPro"/>
</dbReference>
<evidence type="ECO:0000313" key="3">
    <source>
        <dbReference type="Proteomes" id="UP000286287"/>
    </source>
</evidence>
<proteinExistence type="predicted"/>
<dbReference type="InterPro" id="IPR029052">
    <property type="entry name" value="Metallo-depent_PP-like"/>
</dbReference>
<reference evidence="2 3" key="1">
    <citation type="submission" date="2018-09" db="EMBL/GenBank/DDBJ databases">
        <authorList>
            <person name="Zhu H."/>
        </authorList>
    </citation>
    <scope>NUCLEOTIDE SEQUENCE [LARGE SCALE GENOMIC DNA]</scope>
    <source>
        <strain evidence="2 3">K2S05-167</strain>
    </source>
</reference>
<dbReference type="SUPFAM" id="SSF55816">
    <property type="entry name" value="5'-nucleotidase (syn. UDP-sugar hydrolase), C-terminal domain"/>
    <property type="match status" value="1"/>
</dbReference>
<dbReference type="EMBL" id="QYUJ01000004">
    <property type="protein sequence ID" value="RJF75651.1"/>
    <property type="molecule type" value="Genomic_DNA"/>
</dbReference>
<dbReference type="GO" id="GO:0016787">
    <property type="term" value="F:hydrolase activity"/>
    <property type="evidence" value="ECO:0007669"/>
    <property type="project" value="InterPro"/>
</dbReference>
<dbReference type="Proteomes" id="UP000286287">
    <property type="component" value="Unassembled WGS sequence"/>
</dbReference>
<protein>
    <recommendedName>
        <fullName evidence="1">5'-Nucleotidase C-terminal domain-containing protein</fullName>
    </recommendedName>
</protein>
<dbReference type="Gene3D" id="3.90.780.10">
    <property type="entry name" value="5'-Nucleotidase, C-terminal domain"/>
    <property type="match status" value="1"/>
</dbReference>
<dbReference type="InterPro" id="IPR008334">
    <property type="entry name" value="5'-Nucleotdase_C"/>
</dbReference>
<dbReference type="InterPro" id="IPR036907">
    <property type="entry name" value="5'-Nucleotdase_C_sf"/>
</dbReference>
<gene>
    <name evidence="2" type="ORF">D3875_00965</name>
</gene>
<name>A0A418VHN1_9DEIO</name>
<comment type="caution">
    <text evidence="2">The sequence shown here is derived from an EMBL/GenBank/DDBJ whole genome shotgun (WGS) entry which is preliminary data.</text>
</comment>
<feature type="domain" description="5'-Nucleotidase C-terminal" evidence="1">
    <location>
        <begin position="117"/>
        <end position="202"/>
    </location>
</feature>
<accession>A0A418VHN1</accession>
<keyword evidence="3" id="KW-1185">Reference proteome</keyword>
<organism evidence="2 3">
    <name type="scientific">Deinococcus cavernae</name>
    <dbReference type="NCBI Taxonomy" id="2320857"/>
    <lineage>
        <taxon>Bacteria</taxon>
        <taxon>Thermotogati</taxon>
        <taxon>Deinococcota</taxon>
        <taxon>Deinococci</taxon>
        <taxon>Deinococcales</taxon>
        <taxon>Deinococcaceae</taxon>
        <taxon>Deinococcus</taxon>
    </lineage>
</organism>
<dbReference type="SUPFAM" id="SSF56300">
    <property type="entry name" value="Metallo-dependent phosphatases"/>
    <property type="match status" value="1"/>
</dbReference>
<dbReference type="Pfam" id="PF02872">
    <property type="entry name" value="5_nucleotid_C"/>
    <property type="match status" value="1"/>
</dbReference>